<name>A0A7S0S7Y4_9CHLO</name>
<dbReference type="Pfam" id="PF00211">
    <property type="entry name" value="Guanylate_cyc"/>
    <property type="match status" value="1"/>
</dbReference>
<evidence type="ECO:0000313" key="2">
    <source>
        <dbReference type="EMBL" id="CAD8698292.1"/>
    </source>
</evidence>
<dbReference type="PROSITE" id="PS50125">
    <property type="entry name" value="GUANYLATE_CYCLASE_2"/>
    <property type="match status" value="1"/>
</dbReference>
<dbReference type="InterPro" id="IPR001054">
    <property type="entry name" value="A/G_cyclase"/>
</dbReference>
<reference evidence="2" key="1">
    <citation type="submission" date="2021-01" db="EMBL/GenBank/DDBJ databases">
        <authorList>
            <person name="Corre E."/>
            <person name="Pelletier E."/>
            <person name="Niang G."/>
            <person name="Scheremetjew M."/>
            <person name="Finn R."/>
            <person name="Kale V."/>
            <person name="Holt S."/>
            <person name="Cochrane G."/>
            <person name="Meng A."/>
            <person name="Brown T."/>
            <person name="Cohen L."/>
        </authorList>
    </citation>
    <scope>NUCLEOTIDE SEQUENCE</scope>
    <source>
        <strain evidence="2">SL-175</strain>
    </source>
</reference>
<dbReference type="SUPFAM" id="SSF55073">
    <property type="entry name" value="Nucleotide cyclase"/>
    <property type="match status" value="1"/>
</dbReference>
<dbReference type="PANTHER" id="PTHR45655">
    <property type="entry name" value="GUANYLATE CYCLASE SOLUBLE SUBUNIT BETA-2"/>
    <property type="match status" value="1"/>
</dbReference>
<proteinExistence type="predicted"/>
<gene>
    <name evidence="2" type="ORF">MANT1106_LOCUS973</name>
</gene>
<dbReference type="GO" id="GO:0019934">
    <property type="term" value="P:cGMP-mediated signaling"/>
    <property type="evidence" value="ECO:0007669"/>
    <property type="project" value="TreeGrafter"/>
</dbReference>
<dbReference type="EMBL" id="HBFC01001873">
    <property type="protein sequence ID" value="CAD8698292.1"/>
    <property type="molecule type" value="Transcribed_RNA"/>
</dbReference>
<dbReference type="PANTHER" id="PTHR45655:SF13">
    <property type="entry name" value="SOLUBLE GUANYLATE CYCLASE GCY-32-RELATED"/>
    <property type="match status" value="1"/>
</dbReference>
<dbReference type="CDD" id="cd07302">
    <property type="entry name" value="CHD"/>
    <property type="match status" value="1"/>
</dbReference>
<dbReference type="GO" id="GO:0070482">
    <property type="term" value="P:response to oxygen levels"/>
    <property type="evidence" value="ECO:0007669"/>
    <property type="project" value="TreeGrafter"/>
</dbReference>
<dbReference type="GO" id="GO:0004383">
    <property type="term" value="F:guanylate cyclase activity"/>
    <property type="evidence" value="ECO:0007669"/>
    <property type="project" value="TreeGrafter"/>
</dbReference>
<dbReference type="InterPro" id="IPR029787">
    <property type="entry name" value="Nucleotide_cyclase"/>
</dbReference>
<dbReference type="GO" id="GO:0008074">
    <property type="term" value="C:guanylate cyclase complex, soluble"/>
    <property type="evidence" value="ECO:0007669"/>
    <property type="project" value="TreeGrafter"/>
</dbReference>
<dbReference type="Gene3D" id="3.30.70.1230">
    <property type="entry name" value="Nucleotide cyclase"/>
    <property type="match status" value="1"/>
</dbReference>
<sequence length="185" mass="19734">MEEDGGGGAGVDTAGLFGGVNFSGNGAALHTAAAVAADAPEEESPDVCRLARMALDVQDLMSGYRAPDGSFLVVRIGLHYGETVGGVVGQKMLRYHLFGPPLEGVNRMEQSCKAGGVRCSEAFAAELRNQTPGDRPEEFTLEEAGEVEMEDGIMRMAYALTFTRHTRNPRRSIVHSSTDLSRGSR</sequence>
<feature type="domain" description="Guanylate cyclase" evidence="1">
    <location>
        <begin position="26"/>
        <end position="109"/>
    </location>
</feature>
<organism evidence="2">
    <name type="scientific">Mantoniella antarctica</name>
    <dbReference type="NCBI Taxonomy" id="81844"/>
    <lineage>
        <taxon>Eukaryota</taxon>
        <taxon>Viridiplantae</taxon>
        <taxon>Chlorophyta</taxon>
        <taxon>Mamiellophyceae</taxon>
        <taxon>Mamiellales</taxon>
        <taxon>Mamiellaceae</taxon>
        <taxon>Mantoniella</taxon>
    </lineage>
</organism>
<evidence type="ECO:0000259" key="1">
    <source>
        <dbReference type="PROSITE" id="PS50125"/>
    </source>
</evidence>
<accession>A0A7S0S7Y4</accession>
<dbReference type="AlphaFoldDB" id="A0A7S0S7Y4"/>
<protein>
    <recommendedName>
        <fullName evidence="1">Guanylate cyclase domain-containing protein</fullName>
    </recommendedName>
</protein>